<organism evidence="3 4">
    <name type="scientific">Pseudomonas oryzihabitans</name>
    <dbReference type="NCBI Taxonomy" id="47885"/>
    <lineage>
        <taxon>Bacteria</taxon>
        <taxon>Pseudomonadati</taxon>
        <taxon>Pseudomonadota</taxon>
        <taxon>Gammaproteobacteria</taxon>
        <taxon>Pseudomonadales</taxon>
        <taxon>Pseudomonadaceae</taxon>
        <taxon>Pseudomonas</taxon>
    </lineage>
</organism>
<protein>
    <submittedName>
        <fullName evidence="3">Uncharacterized protein</fullName>
    </submittedName>
</protein>
<dbReference type="EMBL" id="JAVJAF010000001">
    <property type="protein sequence ID" value="MDR6234225.1"/>
    <property type="molecule type" value="Genomic_DNA"/>
</dbReference>
<evidence type="ECO:0000313" key="3">
    <source>
        <dbReference type="EMBL" id="MDR6234225.1"/>
    </source>
</evidence>
<feature type="compositionally biased region" description="Basic and acidic residues" evidence="1">
    <location>
        <begin position="58"/>
        <end position="68"/>
    </location>
</feature>
<gene>
    <name evidence="3" type="ORF">QE440_001966</name>
</gene>
<dbReference type="AlphaFoldDB" id="A0AAJ2EZB8"/>
<sequence>MKKLLITSTAVVMLSMATGVFAADTSKSNTAVSGSATAPVPGKTTVEGGADGGAKVPFKSDKPNKVDARNQNNMQ</sequence>
<feature type="chain" id="PRO_5042524932" evidence="2">
    <location>
        <begin position="23"/>
        <end position="75"/>
    </location>
</feature>
<evidence type="ECO:0000313" key="4">
    <source>
        <dbReference type="Proteomes" id="UP001268036"/>
    </source>
</evidence>
<feature type="compositionally biased region" description="Polar residues" evidence="1">
    <location>
        <begin position="26"/>
        <end position="36"/>
    </location>
</feature>
<accession>A0AAJ2EZB8</accession>
<dbReference type="Proteomes" id="UP001268036">
    <property type="component" value="Unassembled WGS sequence"/>
</dbReference>
<reference evidence="3" key="1">
    <citation type="submission" date="2023-08" db="EMBL/GenBank/DDBJ databases">
        <title>Functional and genomic diversity of the sorghum phyllosphere microbiome.</title>
        <authorList>
            <person name="Shade A."/>
        </authorList>
    </citation>
    <scope>NUCLEOTIDE SEQUENCE</scope>
    <source>
        <strain evidence="3">SORGH_AS_0201</strain>
    </source>
</reference>
<comment type="caution">
    <text evidence="3">The sequence shown here is derived from an EMBL/GenBank/DDBJ whole genome shotgun (WGS) entry which is preliminary data.</text>
</comment>
<evidence type="ECO:0000256" key="2">
    <source>
        <dbReference type="SAM" id="SignalP"/>
    </source>
</evidence>
<evidence type="ECO:0000256" key="1">
    <source>
        <dbReference type="SAM" id="MobiDB-lite"/>
    </source>
</evidence>
<dbReference type="RefSeq" id="WP_140220089.1">
    <property type="nucleotide sequence ID" value="NZ_CP021645.1"/>
</dbReference>
<feature type="region of interest" description="Disordered" evidence="1">
    <location>
        <begin position="26"/>
        <end position="75"/>
    </location>
</feature>
<proteinExistence type="predicted"/>
<name>A0AAJ2EZB8_9PSED</name>
<keyword evidence="2" id="KW-0732">Signal</keyword>
<feature type="signal peptide" evidence="2">
    <location>
        <begin position="1"/>
        <end position="22"/>
    </location>
</feature>